<reference evidence="1" key="1">
    <citation type="submission" date="2020-04" db="EMBL/GenBank/DDBJ databases">
        <authorList>
            <person name="Chiriac C."/>
            <person name="Salcher M."/>
            <person name="Ghai R."/>
            <person name="Kavagutti S V."/>
        </authorList>
    </citation>
    <scope>NUCLEOTIDE SEQUENCE</scope>
</reference>
<name>A0A6J5MAJ3_9CAUD</name>
<dbReference type="EMBL" id="LR796411">
    <property type="protein sequence ID" value="CAB4142313.1"/>
    <property type="molecule type" value="Genomic_DNA"/>
</dbReference>
<evidence type="ECO:0000313" key="1">
    <source>
        <dbReference type="EMBL" id="CAB4142313.1"/>
    </source>
</evidence>
<feature type="non-terminal residue" evidence="1">
    <location>
        <position position="1"/>
    </location>
</feature>
<organism evidence="1">
    <name type="scientific">uncultured Caudovirales phage</name>
    <dbReference type="NCBI Taxonomy" id="2100421"/>
    <lineage>
        <taxon>Viruses</taxon>
        <taxon>Duplodnaviria</taxon>
        <taxon>Heunggongvirae</taxon>
        <taxon>Uroviricota</taxon>
        <taxon>Caudoviricetes</taxon>
        <taxon>Peduoviridae</taxon>
        <taxon>Maltschvirus</taxon>
        <taxon>Maltschvirus maltsch</taxon>
    </lineage>
</organism>
<sequence>LAGTFANQASTQADTFQGKLTRLQIAFDEGKETVGSFILDAITPMVTLIVNKVIPAIADFTSNLDDKLKPVMRIIQPIIDGVKSAFNSVRNSLAENNDELRPFYNFLQNIAEFARDTLAPILGKTLGAAFRLLGTFISEAIDNFAKFVSLLTSIYNRIKSIVDAIKGITGSIGGFFSGASTFTPAVTTAGFKTGATSVAPSLSPEIMDSDARLRAFAAGRTTSITVNGAIDPESTARQIVGLLNDSSARGTLGGSGLVFA</sequence>
<proteinExistence type="predicted"/>
<protein>
    <submittedName>
        <fullName evidence="1">Uncharacterized protein</fullName>
    </submittedName>
</protein>
<accession>A0A6J5MAJ3</accession>
<gene>
    <name evidence="1" type="ORF">UFOVP446_1</name>
</gene>